<proteinExistence type="predicted"/>
<dbReference type="RefSeq" id="WP_262429701.1">
    <property type="nucleotide sequence ID" value="NZ_JACRTG010000018.1"/>
</dbReference>
<organism evidence="1 2">
    <name type="scientific">Paratissierella segnis</name>
    <dbReference type="NCBI Taxonomy" id="2763679"/>
    <lineage>
        <taxon>Bacteria</taxon>
        <taxon>Bacillati</taxon>
        <taxon>Bacillota</taxon>
        <taxon>Tissierellia</taxon>
        <taxon>Tissierellales</taxon>
        <taxon>Tissierellaceae</taxon>
        <taxon>Paratissierella</taxon>
    </lineage>
</organism>
<dbReference type="EMBL" id="JACRTG010000018">
    <property type="protein sequence ID" value="MBC8588252.1"/>
    <property type="molecule type" value="Genomic_DNA"/>
</dbReference>
<protein>
    <recommendedName>
        <fullName evidence="3">DUF3794 domain-containing protein</fullName>
    </recommendedName>
</protein>
<evidence type="ECO:0008006" key="3">
    <source>
        <dbReference type="Google" id="ProtNLM"/>
    </source>
</evidence>
<gene>
    <name evidence="1" type="ORF">H8707_08360</name>
</gene>
<keyword evidence="2" id="KW-1185">Reference proteome</keyword>
<dbReference type="NCBIfam" id="NF045794">
    <property type="entry name" value="CsxC_fam"/>
    <property type="match status" value="1"/>
</dbReference>
<evidence type="ECO:0000313" key="1">
    <source>
        <dbReference type="EMBL" id="MBC8588252.1"/>
    </source>
</evidence>
<dbReference type="Proteomes" id="UP000601171">
    <property type="component" value="Unassembled WGS sequence"/>
</dbReference>
<name>A0A926IF95_9FIRM</name>
<evidence type="ECO:0000313" key="2">
    <source>
        <dbReference type="Proteomes" id="UP000601171"/>
    </source>
</evidence>
<reference evidence="1" key="1">
    <citation type="submission" date="2020-08" db="EMBL/GenBank/DDBJ databases">
        <title>Genome public.</title>
        <authorList>
            <person name="Liu C."/>
            <person name="Sun Q."/>
        </authorList>
    </citation>
    <scope>NUCLEOTIDE SEQUENCE</scope>
    <source>
        <strain evidence="1">BX21</strain>
    </source>
</reference>
<dbReference type="AlphaFoldDB" id="A0A926IF95"/>
<accession>A0A926IF95</accession>
<sequence>MKLETECTKVSNVNVFANSPYSNRSPSNNKFCVSKNKESCADVDNTVLDNCPNTPLTPIGITSGVIAKIPVVLAELTVRFNVGAFIRLPEPALEIKDIKKKLKITQCMLLQPTNILFIKGFIRKNIDYATGSCSNREGICGEIHHCTIDVPFECSTPVDYFFEPAPLVTNSSTEFEYFRVSDLPNQYFAEKDKLLSGDMSEINQLRTINFNELPFCELISANIYEFDESIGRGNPYHADLPTREKFFSQLEEKMVIELTIKLLQKRQVTIPAAAFDPSPCPRD</sequence>
<dbReference type="InterPro" id="IPR054845">
    <property type="entry name" value="Exosporium_prot_C"/>
</dbReference>
<comment type="caution">
    <text evidence="1">The sequence shown here is derived from an EMBL/GenBank/DDBJ whole genome shotgun (WGS) entry which is preliminary data.</text>
</comment>